<name>A0A9W8KXP9_9FUNG</name>
<dbReference type="CDD" id="cd11525">
    <property type="entry name" value="SYLF_SH3YL1_like"/>
    <property type="match status" value="1"/>
</dbReference>
<dbReference type="AlphaFoldDB" id="A0A9W8KXP9"/>
<evidence type="ECO:0000313" key="4">
    <source>
        <dbReference type="Proteomes" id="UP001151518"/>
    </source>
</evidence>
<dbReference type="InterPro" id="IPR033643">
    <property type="entry name" value="SYLF_SH3YL1-like"/>
</dbReference>
<dbReference type="OrthoDB" id="443981at2759"/>
<evidence type="ECO:0000259" key="2">
    <source>
        <dbReference type="Pfam" id="PF04366"/>
    </source>
</evidence>
<feature type="domain" description="Ysc84 actin-binding" evidence="2">
    <location>
        <begin position="122"/>
        <end position="239"/>
    </location>
</feature>
<evidence type="ECO:0000256" key="1">
    <source>
        <dbReference type="SAM" id="MobiDB-lite"/>
    </source>
</evidence>
<dbReference type="InterPro" id="IPR051702">
    <property type="entry name" value="SH3_domain_YSC84-like"/>
</dbReference>
<dbReference type="PANTHER" id="PTHR15629:SF2">
    <property type="entry name" value="SH3 DOMAIN-CONTAINING YSC84-LIKE PROTEIN 1"/>
    <property type="match status" value="1"/>
</dbReference>
<protein>
    <recommendedName>
        <fullName evidence="2">Ysc84 actin-binding domain-containing protein</fullName>
    </recommendedName>
</protein>
<dbReference type="InterPro" id="IPR007461">
    <property type="entry name" value="Ysc84_actin-binding"/>
</dbReference>
<dbReference type="EMBL" id="JANBTW010000035">
    <property type="protein sequence ID" value="KAJ2677109.1"/>
    <property type="molecule type" value="Genomic_DNA"/>
</dbReference>
<proteinExistence type="predicted"/>
<organism evidence="3 4">
    <name type="scientific">Coemansia spiralis</name>
    <dbReference type="NCBI Taxonomy" id="417178"/>
    <lineage>
        <taxon>Eukaryota</taxon>
        <taxon>Fungi</taxon>
        <taxon>Fungi incertae sedis</taxon>
        <taxon>Zoopagomycota</taxon>
        <taxon>Kickxellomycotina</taxon>
        <taxon>Kickxellomycetes</taxon>
        <taxon>Kickxellales</taxon>
        <taxon>Kickxellaceae</taxon>
        <taxon>Coemansia</taxon>
    </lineage>
</organism>
<dbReference type="GO" id="GO:0035091">
    <property type="term" value="F:phosphatidylinositol binding"/>
    <property type="evidence" value="ECO:0007669"/>
    <property type="project" value="TreeGrafter"/>
</dbReference>
<sequence length="325" mass="34349">MSFGGNNNNNNNGSFAAPSFADKLRMGVAQVQENFKDVGQHFTLTKECERAARILSEFVVPPKIGEIDDIIPADVLQHCRGIAVLSVIKAGFIWSGRIGSGVVCARLPSGEWSGPSAISTAGLGIGGQIGAQLTEVVMVLNTDDAVRAFEENASVQLGSQVSVAAGPVGRSGEIAAAVNTSNVAAVYSYSKSKGLFAGVSVEGSAVMQRKDVNQAFYGRPAPPAQVLAGEVSPPEGVNEWEVLRTVLHDRCTPQGQYGRYNSRGEQQRETLYDEDAVHIDPSTINAQQPNAQQPNAPASPRQPGIPTSPRQQQGFDTKPTATPPP</sequence>
<feature type="compositionally biased region" description="Low complexity" evidence="1">
    <location>
        <begin position="285"/>
        <end position="298"/>
    </location>
</feature>
<accession>A0A9W8KXP9</accession>
<reference evidence="3" key="1">
    <citation type="submission" date="2022-07" db="EMBL/GenBank/DDBJ databases">
        <title>Phylogenomic reconstructions and comparative analyses of Kickxellomycotina fungi.</title>
        <authorList>
            <person name="Reynolds N.K."/>
            <person name="Stajich J.E."/>
            <person name="Barry K."/>
            <person name="Grigoriev I.V."/>
            <person name="Crous P."/>
            <person name="Smith M.E."/>
        </authorList>
    </citation>
    <scope>NUCLEOTIDE SEQUENCE</scope>
    <source>
        <strain evidence="3">NRRL 3115</strain>
    </source>
</reference>
<dbReference type="Proteomes" id="UP001151518">
    <property type="component" value="Unassembled WGS sequence"/>
</dbReference>
<comment type="caution">
    <text evidence="3">The sequence shown here is derived from an EMBL/GenBank/DDBJ whole genome shotgun (WGS) entry which is preliminary data.</text>
</comment>
<feature type="region of interest" description="Disordered" evidence="1">
    <location>
        <begin position="283"/>
        <end position="325"/>
    </location>
</feature>
<gene>
    <name evidence="3" type="ORF">GGI25_003329</name>
</gene>
<dbReference type="Pfam" id="PF04366">
    <property type="entry name" value="Ysc84"/>
    <property type="match status" value="1"/>
</dbReference>
<dbReference type="PANTHER" id="PTHR15629">
    <property type="entry name" value="SH3YL1 PROTEIN"/>
    <property type="match status" value="1"/>
</dbReference>
<evidence type="ECO:0000313" key="3">
    <source>
        <dbReference type="EMBL" id="KAJ2677109.1"/>
    </source>
</evidence>